<feature type="transmembrane region" description="Helical" evidence="1">
    <location>
        <begin position="32"/>
        <end position="64"/>
    </location>
</feature>
<dbReference type="Proteomes" id="UP000593567">
    <property type="component" value="Unassembled WGS sequence"/>
</dbReference>
<evidence type="ECO:0000256" key="1">
    <source>
        <dbReference type="SAM" id="Phobius"/>
    </source>
</evidence>
<keyword evidence="1" id="KW-1133">Transmembrane helix</keyword>
<organism evidence="2 3">
    <name type="scientific">Bugula neritina</name>
    <name type="common">Brown bryozoan</name>
    <name type="synonym">Sertularia neritina</name>
    <dbReference type="NCBI Taxonomy" id="10212"/>
    <lineage>
        <taxon>Eukaryota</taxon>
        <taxon>Metazoa</taxon>
        <taxon>Spiralia</taxon>
        <taxon>Lophotrochozoa</taxon>
        <taxon>Bryozoa</taxon>
        <taxon>Gymnolaemata</taxon>
        <taxon>Cheilostomatida</taxon>
        <taxon>Flustrina</taxon>
        <taxon>Buguloidea</taxon>
        <taxon>Bugulidae</taxon>
        <taxon>Bugula</taxon>
    </lineage>
</organism>
<dbReference type="AlphaFoldDB" id="A0A7J7K9D9"/>
<keyword evidence="1" id="KW-0812">Transmembrane</keyword>
<name>A0A7J7K9D9_BUGNE</name>
<accession>A0A7J7K9D9</accession>
<proteinExistence type="predicted"/>
<protein>
    <submittedName>
        <fullName evidence="2">Uncharacterized protein</fullName>
    </submittedName>
</protein>
<keyword evidence="1" id="KW-0472">Membrane</keyword>
<dbReference type="EMBL" id="VXIV02001065">
    <property type="protein sequence ID" value="KAF6034471.1"/>
    <property type="molecule type" value="Genomic_DNA"/>
</dbReference>
<gene>
    <name evidence="2" type="ORF">EB796_007223</name>
</gene>
<reference evidence="2" key="1">
    <citation type="submission" date="2020-06" db="EMBL/GenBank/DDBJ databases">
        <title>Draft genome of Bugula neritina, a colonial animal packing powerful symbionts and potential medicines.</title>
        <authorList>
            <person name="Rayko M."/>
        </authorList>
    </citation>
    <scope>NUCLEOTIDE SEQUENCE [LARGE SCALE GENOMIC DNA]</scope>
    <source>
        <strain evidence="2">Kwan_BN1</strain>
    </source>
</reference>
<evidence type="ECO:0000313" key="2">
    <source>
        <dbReference type="EMBL" id="KAF6034471.1"/>
    </source>
</evidence>
<sequence>MIRIIGVAMVTCHYKKPAFVNHRYFTQMHMHFYMLICVYMLICLLCLTACAFFSFLAILLFLVILTVQPYDFYCLILYLLTHLTHNLN</sequence>
<keyword evidence="3" id="KW-1185">Reference proteome</keyword>
<comment type="caution">
    <text evidence="2">The sequence shown here is derived from an EMBL/GenBank/DDBJ whole genome shotgun (WGS) entry which is preliminary data.</text>
</comment>
<evidence type="ECO:0000313" key="3">
    <source>
        <dbReference type="Proteomes" id="UP000593567"/>
    </source>
</evidence>